<dbReference type="Gene3D" id="3.40.30.10">
    <property type="entry name" value="Glutaredoxin"/>
    <property type="match status" value="2"/>
</dbReference>
<dbReference type="SUPFAM" id="SSF52833">
    <property type="entry name" value="Thioredoxin-like"/>
    <property type="match status" value="2"/>
</dbReference>
<dbReference type="Proteomes" id="UP000650833">
    <property type="component" value="Unassembled WGS sequence"/>
</dbReference>
<dbReference type="GO" id="GO:0005829">
    <property type="term" value="C:cytosol"/>
    <property type="evidence" value="ECO:0007669"/>
    <property type="project" value="TreeGrafter"/>
</dbReference>
<sequence length="218" mass="24956">MFIIYNITTERQFKRLVSKTNTINVLNFWALWAEPCKQMNEVFNELAGKFPSLTYIQIEANEFPSISKLMNVDAVPSFLIVKENEILDTIEGAKAAELSNLVAKYSHAQNSDQQENISDNALEFRLRDLIRTDHVMVFMKGIPDKPRCGFSKQVVELLSELQVKYSSFDILSDNQVRQGLKTFSDWPTYPQIYVKGELIGGLDLLKEMIASGEFQEMV</sequence>
<dbReference type="AlphaFoldDB" id="A0A8H7USR1"/>
<dbReference type="InterPro" id="IPR002109">
    <property type="entry name" value="Glutaredoxin"/>
</dbReference>
<evidence type="ECO:0000256" key="3">
    <source>
        <dbReference type="ARBA" id="ARBA00023004"/>
    </source>
</evidence>
<gene>
    <name evidence="7" type="ORF">INT46_011766</name>
</gene>
<evidence type="ECO:0000256" key="2">
    <source>
        <dbReference type="ARBA" id="ARBA00022723"/>
    </source>
</evidence>
<dbReference type="GO" id="GO:0006879">
    <property type="term" value="P:intracellular iron ion homeostasis"/>
    <property type="evidence" value="ECO:0007669"/>
    <property type="project" value="TreeGrafter"/>
</dbReference>
<dbReference type="NCBIfam" id="TIGR00365">
    <property type="entry name" value="Grx4 family monothiol glutaredoxin"/>
    <property type="match status" value="1"/>
</dbReference>
<evidence type="ECO:0000313" key="7">
    <source>
        <dbReference type="EMBL" id="KAG2194195.1"/>
    </source>
</evidence>
<organism evidence="7 8">
    <name type="scientific">Mucor plumbeus</name>
    <dbReference type="NCBI Taxonomy" id="97098"/>
    <lineage>
        <taxon>Eukaryota</taxon>
        <taxon>Fungi</taxon>
        <taxon>Fungi incertae sedis</taxon>
        <taxon>Mucoromycota</taxon>
        <taxon>Mucoromycotina</taxon>
        <taxon>Mucoromycetes</taxon>
        <taxon>Mucorales</taxon>
        <taxon>Mucorineae</taxon>
        <taxon>Mucoraceae</taxon>
        <taxon>Mucor</taxon>
    </lineage>
</organism>
<evidence type="ECO:0000256" key="5">
    <source>
        <dbReference type="ARBA" id="ARBA00055846"/>
    </source>
</evidence>
<dbReference type="FunFam" id="3.40.30.10:FF:000092">
    <property type="entry name" value="Monothiol glutaredoxin"/>
    <property type="match status" value="1"/>
</dbReference>
<dbReference type="CDD" id="cd02984">
    <property type="entry name" value="TRX_PICOT"/>
    <property type="match status" value="1"/>
</dbReference>
<comment type="similarity">
    <text evidence="1">Belongs to the glutaredoxin family. Monothiol subfamily.</text>
</comment>
<reference evidence="7" key="1">
    <citation type="submission" date="2020-12" db="EMBL/GenBank/DDBJ databases">
        <title>Metabolic potential, ecology and presence of endohyphal bacteria is reflected in genomic diversity of Mucoromycotina.</title>
        <authorList>
            <person name="Muszewska A."/>
            <person name="Okrasinska A."/>
            <person name="Steczkiewicz K."/>
            <person name="Drgas O."/>
            <person name="Orlowska M."/>
            <person name="Perlinska-Lenart U."/>
            <person name="Aleksandrzak-Piekarczyk T."/>
            <person name="Szatraj K."/>
            <person name="Zielenkiewicz U."/>
            <person name="Pilsyk S."/>
            <person name="Malc E."/>
            <person name="Mieczkowski P."/>
            <person name="Kruszewska J.S."/>
            <person name="Biernat P."/>
            <person name="Pawlowska J."/>
        </authorList>
    </citation>
    <scope>NUCLEOTIDE SEQUENCE</scope>
    <source>
        <strain evidence="7">CBS 226.32</strain>
    </source>
</reference>
<dbReference type="PANTHER" id="PTHR10293:SF73">
    <property type="entry name" value="GLUTAREDOXIN-3"/>
    <property type="match status" value="1"/>
</dbReference>
<dbReference type="InterPro" id="IPR036249">
    <property type="entry name" value="Thioredoxin-like_sf"/>
</dbReference>
<dbReference type="FunFam" id="3.40.30.10:FF:000012">
    <property type="entry name" value="Monothiol glutaredoxin"/>
    <property type="match status" value="1"/>
</dbReference>
<keyword evidence="8" id="KW-1185">Reference proteome</keyword>
<dbReference type="OrthoDB" id="415696at2759"/>
<name>A0A8H7USR1_9FUNG</name>
<evidence type="ECO:0000259" key="6">
    <source>
        <dbReference type="PROSITE" id="PS51352"/>
    </source>
</evidence>
<dbReference type="GO" id="GO:0046872">
    <property type="term" value="F:metal ion binding"/>
    <property type="evidence" value="ECO:0007669"/>
    <property type="project" value="UniProtKB-KW"/>
</dbReference>
<dbReference type="InterPro" id="IPR013766">
    <property type="entry name" value="Thioredoxin_domain"/>
</dbReference>
<keyword evidence="4" id="KW-0411">Iron-sulfur</keyword>
<dbReference type="Pfam" id="PF00085">
    <property type="entry name" value="Thioredoxin"/>
    <property type="match status" value="1"/>
</dbReference>
<feature type="domain" description="Thioredoxin" evidence="6">
    <location>
        <begin position="1"/>
        <end position="107"/>
    </location>
</feature>
<accession>A0A8H7USR1</accession>
<dbReference type="PROSITE" id="PS51352">
    <property type="entry name" value="THIOREDOXIN_2"/>
    <property type="match status" value="1"/>
</dbReference>
<dbReference type="EMBL" id="JAEPRC010000602">
    <property type="protein sequence ID" value="KAG2194195.1"/>
    <property type="molecule type" value="Genomic_DNA"/>
</dbReference>
<protein>
    <recommendedName>
        <fullName evidence="6">Thioredoxin domain-containing protein</fullName>
    </recommendedName>
</protein>
<dbReference type="PROSITE" id="PS51354">
    <property type="entry name" value="GLUTAREDOXIN_2"/>
    <property type="match status" value="1"/>
</dbReference>
<evidence type="ECO:0000313" key="8">
    <source>
        <dbReference type="Proteomes" id="UP000650833"/>
    </source>
</evidence>
<evidence type="ECO:0000256" key="4">
    <source>
        <dbReference type="ARBA" id="ARBA00023014"/>
    </source>
</evidence>
<dbReference type="GO" id="GO:0015036">
    <property type="term" value="F:disulfide oxidoreductase activity"/>
    <property type="evidence" value="ECO:0007669"/>
    <property type="project" value="UniProtKB-ARBA"/>
</dbReference>
<dbReference type="Pfam" id="PF00462">
    <property type="entry name" value="Glutaredoxin"/>
    <property type="match status" value="1"/>
</dbReference>
<comment type="function">
    <text evidence="5">Monothiol glutaredoxin involved in the biogenesis of iron-sulfur clusters. Binds one iron-sulfur cluster per dimer. The iron-sulfur cluster is bound between subunits, and is complexed by a bound glutathione and a cysteine residue from each subunit.</text>
</comment>
<comment type="caution">
    <text evidence="7">The sequence shown here is derived from an EMBL/GenBank/DDBJ whole genome shotgun (WGS) entry which is preliminary data.</text>
</comment>
<keyword evidence="2" id="KW-0479">Metal-binding</keyword>
<dbReference type="GO" id="GO:0051537">
    <property type="term" value="F:2 iron, 2 sulfur cluster binding"/>
    <property type="evidence" value="ECO:0007669"/>
    <property type="project" value="TreeGrafter"/>
</dbReference>
<evidence type="ECO:0000256" key="1">
    <source>
        <dbReference type="ARBA" id="ARBA00009630"/>
    </source>
</evidence>
<dbReference type="PANTHER" id="PTHR10293">
    <property type="entry name" value="GLUTAREDOXIN FAMILY MEMBER"/>
    <property type="match status" value="1"/>
</dbReference>
<keyword evidence="3" id="KW-0408">Iron</keyword>
<proteinExistence type="inferred from homology"/>
<dbReference type="InterPro" id="IPR004480">
    <property type="entry name" value="Monothiol_GRX-rel"/>
</dbReference>
<dbReference type="InterPro" id="IPR033658">
    <property type="entry name" value="GRX_PICOT-like"/>
</dbReference>
<dbReference type="CDD" id="cd03028">
    <property type="entry name" value="GRX_PICOT_like"/>
    <property type="match status" value="1"/>
</dbReference>
<dbReference type="GO" id="GO:0005634">
    <property type="term" value="C:nucleus"/>
    <property type="evidence" value="ECO:0007669"/>
    <property type="project" value="TreeGrafter"/>
</dbReference>